<sequence length="191" mass="21336">MSDIAAKWDQIYSQRQLDEQSVSVVLSQNAHLLPASGIALDLACGMGADSLFLAQKGLKVTSWDCSSVAISGLRKKADEKNVAIDAQIRDVIAHPPSKHSVDIMVVSHFLVRNMAEQITDALKPHVLLFYQTFCRTKVSEQGPKNRDYLLEDNELLRLFSALKLRVYREESVLGDPEQGWRNRAMLVAEKG</sequence>
<name>A0A0F9T475_9ZZZZ</name>
<dbReference type="InterPro" id="IPR041698">
    <property type="entry name" value="Methyltransf_25"/>
</dbReference>
<dbReference type="CDD" id="cd02440">
    <property type="entry name" value="AdoMet_MTases"/>
    <property type="match status" value="1"/>
</dbReference>
<reference evidence="2" key="1">
    <citation type="journal article" date="2015" name="Nature">
        <title>Complex archaea that bridge the gap between prokaryotes and eukaryotes.</title>
        <authorList>
            <person name="Spang A."/>
            <person name="Saw J.H."/>
            <person name="Jorgensen S.L."/>
            <person name="Zaremba-Niedzwiedzka K."/>
            <person name="Martijn J."/>
            <person name="Lind A.E."/>
            <person name="van Eijk R."/>
            <person name="Schleper C."/>
            <person name="Guy L."/>
            <person name="Ettema T.J."/>
        </authorList>
    </citation>
    <scope>NUCLEOTIDE SEQUENCE</scope>
</reference>
<protein>
    <recommendedName>
        <fullName evidence="1">Methyltransferase domain-containing protein</fullName>
    </recommendedName>
</protein>
<gene>
    <name evidence="2" type="ORF">LCGC14_0774610</name>
</gene>
<evidence type="ECO:0000259" key="1">
    <source>
        <dbReference type="Pfam" id="PF13649"/>
    </source>
</evidence>
<dbReference type="Gene3D" id="3.40.50.150">
    <property type="entry name" value="Vaccinia Virus protein VP39"/>
    <property type="match status" value="1"/>
</dbReference>
<dbReference type="EMBL" id="LAZR01001972">
    <property type="protein sequence ID" value="KKN36338.1"/>
    <property type="molecule type" value="Genomic_DNA"/>
</dbReference>
<comment type="caution">
    <text evidence="2">The sequence shown here is derived from an EMBL/GenBank/DDBJ whole genome shotgun (WGS) entry which is preliminary data.</text>
</comment>
<organism evidence="2">
    <name type="scientific">marine sediment metagenome</name>
    <dbReference type="NCBI Taxonomy" id="412755"/>
    <lineage>
        <taxon>unclassified sequences</taxon>
        <taxon>metagenomes</taxon>
        <taxon>ecological metagenomes</taxon>
    </lineage>
</organism>
<proteinExistence type="predicted"/>
<evidence type="ECO:0000313" key="2">
    <source>
        <dbReference type="EMBL" id="KKN36338.1"/>
    </source>
</evidence>
<dbReference type="AlphaFoldDB" id="A0A0F9T475"/>
<accession>A0A0F9T475</accession>
<dbReference type="InterPro" id="IPR029063">
    <property type="entry name" value="SAM-dependent_MTases_sf"/>
</dbReference>
<dbReference type="Pfam" id="PF13649">
    <property type="entry name" value="Methyltransf_25"/>
    <property type="match status" value="1"/>
</dbReference>
<dbReference type="SUPFAM" id="SSF53335">
    <property type="entry name" value="S-adenosyl-L-methionine-dependent methyltransferases"/>
    <property type="match status" value="1"/>
</dbReference>
<feature type="domain" description="Methyltransferase" evidence="1">
    <location>
        <begin position="40"/>
        <end position="124"/>
    </location>
</feature>